<proteinExistence type="predicted"/>
<reference evidence="1 2" key="1">
    <citation type="submission" date="2018-06" db="EMBL/GenBank/DDBJ databases">
        <authorList>
            <consortium name="Pathogen Informatics"/>
            <person name="Doyle S."/>
        </authorList>
    </citation>
    <scope>NUCLEOTIDE SEQUENCE [LARGE SCALE GENOMIC DNA]</scope>
    <source>
        <strain evidence="1 2">NCTC13100</strain>
    </source>
</reference>
<sequence length="79" mass="9001">MAVKTVLKLNFSFLMPRSSVKFIAKTSNMAEIINKRNYKTAAIPVKIRSLILHFITGENKFIMVRFGYLPSLRNIAAIL</sequence>
<evidence type="ECO:0000313" key="1">
    <source>
        <dbReference type="EMBL" id="SUB77031.1"/>
    </source>
</evidence>
<name>A0A379DFD5_9PORP</name>
<protein>
    <submittedName>
        <fullName evidence="1">Uncharacterized protein</fullName>
    </submittedName>
</protein>
<gene>
    <name evidence="1" type="ORF">NCTC13100_00145</name>
</gene>
<dbReference type="EMBL" id="UGTI01000001">
    <property type="protein sequence ID" value="SUB77031.1"/>
    <property type="molecule type" value="Genomic_DNA"/>
</dbReference>
<dbReference type="AlphaFoldDB" id="A0A379DFD5"/>
<evidence type="ECO:0000313" key="2">
    <source>
        <dbReference type="Proteomes" id="UP000254263"/>
    </source>
</evidence>
<dbReference type="Proteomes" id="UP000254263">
    <property type="component" value="Unassembled WGS sequence"/>
</dbReference>
<accession>A0A379DFD5</accession>
<organism evidence="1 2">
    <name type="scientific">Porphyromonas macacae</name>
    <dbReference type="NCBI Taxonomy" id="28115"/>
    <lineage>
        <taxon>Bacteria</taxon>
        <taxon>Pseudomonadati</taxon>
        <taxon>Bacteroidota</taxon>
        <taxon>Bacteroidia</taxon>
        <taxon>Bacteroidales</taxon>
        <taxon>Porphyromonadaceae</taxon>
        <taxon>Porphyromonas</taxon>
    </lineage>
</organism>